<name>A0A392RPZ0_9FABA</name>
<organism evidence="1 2">
    <name type="scientific">Trifolium medium</name>
    <dbReference type="NCBI Taxonomy" id="97028"/>
    <lineage>
        <taxon>Eukaryota</taxon>
        <taxon>Viridiplantae</taxon>
        <taxon>Streptophyta</taxon>
        <taxon>Embryophyta</taxon>
        <taxon>Tracheophyta</taxon>
        <taxon>Spermatophyta</taxon>
        <taxon>Magnoliopsida</taxon>
        <taxon>eudicotyledons</taxon>
        <taxon>Gunneridae</taxon>
        <taxon>Pentapetalae</taxon>
        <taxon>rosids</taxon>
        <taxon>fabids</taxon>
        <taxon>Fabales</taxon>
        <taxon>Fabaceae</taxon>
        <taxon>Papilionoideae</taxon>
        <taxon>50 kb inversion clade</taxon>
        <taxon>NPAAA clade</taxon>
        <taxon>Hologalegina</taxon>
        <taxon>IRL clade</taxon>
        <taxon>Trifolieae</taxon>
        <taxon>Trifolium</taxon>
    </lineage>
</organism>
<evidence type="ECO:0000313" key="2">
    <source>
        <dbReference type="Proteomes" id="UP000265520"/>
    </source>
</evidence>
<sequence>RSHQQKPRDQEK</sequence>
<dbReference type="EMBL" id="LXQA010259093">
    <property type="protein sequence ID" value="MCI38728.1"/>
    <property type="molecule type" value="Genomic_DNA"/>
</dbReference>
<keyword evidence="2" id="KW-1185">Reference proteome</keyword>
<comment type="caution">
    <text evidence="1">The sequence shown here is derived from an EMBL/GenBank/DDBJ whole genome shotgun (WGS) entry which is preliminary data.</text>
</comment>
<reference evidence="1 2" key="1">
    <citation type="journal article" date="2018" name="Front. Plant Sci.">
        <title>Red Clover (Trifolium pratense) and Zigzag Clover (T. medium) - A Picture of Genomic Similarities and Differences.</title>
        <authorList>
            <person name="Dluhosova J."/>
            <person name="Istvanek J."/>
            <person name="Nedelnik J."/>
            <person name="Repkova J."/>
        </authorList>
    </citation>
    <scope>NUCLEOTIDE SEQUENCE [LARGE SCALE GENOMIC DNA]</scope>
    <source>
        <strain evidence="2">cv. 10/8</strain>
        <tissue evidence="1">Leaf</tissue>
    </source>
</reference>
<accession>A0A392RPZ0</accession>
<proteinExistence type="predicted"/>
<dbReference type="Proteomes" id="UP000265520">
    <property type="component" value="Unassembled WGS sequence"/>
</dbReference>
<protein>
    <submittedName>
        <fullName evidence="1">Uncharacterized protein</fullName>
    </submittedName>
</protein>
<feature type="non-terminal residue" evidence="1">
    <location>
        <position position="1"/>
    </location>
</feature>
<evidence type="ECO:0000313" key="1">
    <source>
        <dbReference type="EMBL" id="MCI38728.1"/>
    </source>
</evidence>